<dbReference type="PANTHER" id="PTHR47099">
    <property type="entry name" value="METHYLCOBAMIDE:COM METHYLTRANSFERASE MTBA"/>
    <property type="match status" value="1"/>
</dbReference>
<feature type="domain" description="Uroporphyrinogen decarboxylase (URO-D)" evidence="1">
    <location>
        <begin position="156"/>
        <end position="363"/>
    </location>
</feature>
<gene>
    <name evidence="2" type="ORF">L21SP4_00374</name>
</gene>
<dbReference type="Proteomes" id="UP000035268">
    <property type="component" value="Chromosome"/>
</dbReference>
<dbReference type="RefSeq" id="WP_052881064.1">
    <property type="nucleotide sequence ID" value="NZ_CP010904.1"/>
</dbReference>
<sequence>MTSRERMLRALANEKPDRLPCQVHGWMDYYLETYLGGCDWFEAYARFDMDYAIYVSPEYTYDERDLANWRIERTRPVRDDDGNETWRETIVTPGGSLHQAFGRNAFTQWNTEHLLKCERDEELWKKYYPVPVGADLAPVREAHDRVGDRGIVRSHPYYPGQGSPWQALCILTGTEEAIFLAMDEPERTHDLLESIYRKAARAHALWEGTPADMVETDGGAGSSTVISPDLFRTFCLPYNQRQNALFRALGVKTVCHLCGGIMPMLDLVVESGADGLETMTPPNMGGDCDLAEASRRVGGKLFFIGGFDQNAGFEKGTPEKVRELVFACFEATRDHGGHILAPSDHFFFGDPANLQAFADACRECVY</sequence>
<accession>A0A0G3EHJ1</accession>
<dbReference type="GO" id="GO:0006779">
    <property type="term" value="P:porphyrin-containing compound biosynthetic process"/>
    <property type="evidence" value="ECO:0007669"/>
    <property type="project" value="InterPro"/>
</dbReference>
<dbReference type="InterPro" id="IPR038071">
    <property type="entry name" value="UROD/MetE-like_sf"/>
</dbReference>
<organism evidence="2 3">
    <name type="scientific">Kiritimatiella glycovorans</name>
    <dbReference type="NCBI Taxonomy" id="1307763"/>
    <lineage>
        <taxon>Bacteria</taxon>
        <taxon>Pseudomonadati</taxon>
        <taxon>Kiritimatiellota</taxon>
        <taxon>Kiritimatiellia</taxon>
        <taxon>Kiritimatiellales</taxon>
        <taxon>Kiritimatiellaceae</taxon>
        <taxon>Kiritimatiella</taxon>
    </lineage>
</organism>
<dbReference type="InterPro" id="IPR000257">
    <property type="entry name" value="Uroporphyrinogen_deCOase"/>
</dbReference>
<dbReference type="AlphaFoldDB" id="A0A0G3EHJ1"/>
<dbReference type="EMBL" id="CP010904">
    <property type="protein sequence ID" value="AKJ63654.1"/>
    <property type="molecule type" value="Genomic_DNA"/>
</dbReference>
<proteinExistence type="predicted"/>
<name>A0A0G3EHJ1_9BACT</name>
<evidence type="ECO:0000313" key="2">
    <source>
        <dbReference type="EMBL" id="AKJ63654.1"/>
    </source>
</evidence>
<keyword evidence="3" id="KW-1185">Reference proteome</keyword>
<dbReference type="InterPro" id="IPR052024">
    <property type="entry name" value="Methanogen_methyltrans"/>
</dbReference>
<dbReference type="STRING" id="1307763.L21SP4_00374"/>
<reference evidence="2 3" key="2">
    <citation type="journal article" date="2016" name="ISME J.">
        <title>Characterization of the first cultured representative of Verrucomicrobia subdivision 5 indicates the proposal of a novel phylum.</title>
        <authorList>
            <person name="Spring S."/>
            <person name="Bunk B."/>
            <person name="Sproer C."/>
            <person name="Schumann P."/>
            <person name="Rohde M."/>
            <person name="Tindall B.J."/>
            <person name="Klenk H.P."/>
        </authorList>
    </citation>
    <scope>NUCLEOTIDE SEQUENCE [LARGE SCALE GENOMIC DNA]</scope>
    <source>
        <strain evidence="2 3">L21-Fru-AB</strain>
    </source>
</reference>
<protein>
    <submittedName>
        <fullName evidence="2">Uroporphyrinogen-III decarboxylase-like protein</fullName>
    </submittedName>
</protein>
<reference evidence="3" key="1">
    <citation type="submission" date="2015-02" db="EMBL/GenBank/DDBJ databases">
        <title>Description and complete genome sequence of the first cultured representative of the subdivision 5 of the Verrucomicrobia phylum.</title>
        <authorList>
            <person name="Spring S."/>
            <person name="Bunk B."/>
            <person name="Sproer C."/>
            <person name="Klenk H.-P."/>
        </authorList>
    </citation>
    <scope>NUCLEOTIDE SEQUENCE [LARGE SCALE GENOMIC DNA]</scope>
    <source>
        <strain evidence="3">L21-Fru-AB</strain>
    </source>
</reference>
<dbReference type="Gene3D" id="3.20.20.210">
    <property type="match status" value="1"/>
</dbReference>
<evidence type="ECO:0000313" key="3">
    <source>
        <dbReference type="Proteomes" id="UP000035268"/>
    </source>
</evidence>
<dbReference type="OrthoDB" id="9780425at2"/>
<dbReference type="SUPFAM" id="SSF51726">
    <property type="entry name" value="UROD/MetE-like"/>
    <property type="match status" value="1"/>
</dbReference>
<dbReference type="KEGG" id="vbl:L21SP4_00374"/>
<evidence type="ECO:0000259" key="1">
    <source>
        <dbReference type="Pfam" id="PF01208"/>
    </source>
</evidence>
<dbReference type="Pfam" id="PF01208">
    <property type="entry name" value="URO-D"/>
    <property type="match status" value="1"/>
</dbReference>
<dbReference type="PANTHER" id="PTHR47099:SF1">
    <property type="entry name" value="METHYLCOBAMIDE:COM METHYLTRANSFERASE MTBA"/>
    <property type="match status" value="1"/>
</dbReference>
<dbReference type="GO" id="GO:0004853">
    <property type="term" value="F:uroporphyrinogen decarboxylase activity"/>
    <property type="evidence" value="ECO:0007669"/>
    <property type="project" value="InterPro"/>
</dbReference>